<dbReference type="PROSITE" id="PS50262">
    <property type="entry name" value="G_PROTEIN_RECEP_F1_2"/>
    <property type="match status" value="1"/>
</dbReference>
<evidence type="ECO:0000256" key="6">
    <source>
        <dbReference type="ARBA" id="ARBA00023136"/>
    </source>
</evidence>
<keyword evidence="8" id="KW-0325">Glycoprotein</keyword>
<sequence>MEPTTEDALPFKFETTQEDLRFINQTEKPQTFHPPALPPGWTNEQFHKLLILYEIRMVLCGIGLLANSLILLLQLKLKTFKKPQLIFAFTLTATDGIVCPAVFMQTYYYRNNVLSVPLLYHVITFATTIMSLLLITAVACDRYLALCAIPLKYKLWVNSRRYTFVIIVMCALSTGYGWLFGWFFTFENDFSTGLRTFIVSIILIGTTTIIYIFVYFSVSRSLKKLSLPTAIKNARIRQTRRLMFAFALILGTNVICSMPQPLFGLYIAFQPIGQGYLLFKNNVISNLLYNVQCLNFTLNPVIYWWQVLLRDLSLPCRRNNTRLKANSSSPIQEVATVTSQD</sequence>
<keyword evidence="2" id="KW-1003">Cell membrane</keyword>
<evidence type="ECO:0000256" key="5">
    <source>
        <dbReference type="ARBA" id="ARBA00023040"/>
    </source>
</evidence>
<protein>
    <recommendedName>
        <fullName evidence="11">G-protein coupled receptors family 1 profile domain-containing protein</fullName>
    </recommendedName>
</protein>
<evidence type="ECO:0000313" key="13">
    <source>
        <dbReference type="Proteomes" id="UP001152320"/>
    </source>
</evidence>
<evidence type="ECO:0000256" key="4">
    <source>
        <dbReference type="ARBA" id="ARBA00022989"/>
    </source>
</evidence>
<feature type="transmembrane region" description="Helical" evidence="10">
    <location>
        <begin position="161"/>
        <end position="184"/>
    </location>
</feature>
<keyword evidence="9" id="KW-0807">Transducer</keyword>
<gene>
    <name evidence="12" type="ORF">HOLleu_10092</name>
</gene>
<feature type="transmembrane region" description="Helical" evidence="10">
    <location>
        <begin position="242"/>
        <end position="269"/>
    </location>
</feature>
<feature type="domain" description="G-protein coupled receptors family 1 profile" evidence="11">
    <location>
        <begin position="66"/>
        <end position="303"/>
    </location>
</feature>
<dbReference type="CDD" id="cd00637">
    <property type="entry name" value="7tm_classA_rhodopsin-like"/>
    <property type="match status" value="1"/>
</dbReference>
<evidence type="ECO:0000256" key="10">
    <source>
        <dbReference type="SAM" id="Phobius"/>
    </source>
</evidence>
<keyword evidence="5" id="KW-0297">G-protein coupled receptor</keyword>
<dbReference type="PANTHER" id="PTHR24246">
    <property type="entry name" value="OLFACTORY RECEPTOR AND ADENOSINE RECEPTOR"/>
    <property type="match status" value="1"/>
</dbReference>
<feature type="transmembrane region" description="Helical" evidence="10">
    <location>
        <begin position="50"/>
        <end position="73"/>
    </location>
</feature>
<evidence type="ECO:0000256" key="3">
    <source>
        <dbReference type="ARBA" id="ARBA00022692"/>
    </source>
</evidence>
<dbReference type="AlphaFoldDB" id="A0A9Q1CEN2"/>
<comment type="subcellular location">
    <subcellularLocation>
        <location evidence="1">Cell membrane</location>
        <topology evidence="1">Multi-pass membrane protein</topology>
    </subcellularLocation>
</comment>
<dbReference type="InterPro" id="IPR017452">
    <property type="entry name" value="GPCR_Rhodpsn_7TM"/>
</dbReference>
<keyword evidence="6 10" id="KW-0472">Membrane</keyword>
<evidence type="ECO:0000256" key="8">
    <source>
        <dbReference type="ARBA" id="ARBA00023180"/>
    </source>
</evidence>
<keyword evidence="3 10" id="KW-0812">Transmembrane</keyword>
<dbReference type="PROSITE" id="PS00237">
    <property type="entry name" value="G_PROTEIN_RECEP_F1_1"/>
    <property type="match status" value="1"/>
</dbReference>
<keyword evidence="4 10" id="KW-1133">Transmembrane helix</keyword>
<dbReference type="EMBL" id="JAIZAY010000004">
    <property type="protein sequence ID" value="KAJ8043129.1"/>
    <property type="molecule type" value="Genomic_DNA"/>
</dbReference>
<dbReference type="GO" id="GO:0004930">
    <property type="term" value="F:G protein-coupled receptor activity"/>
    <property type="evidence" value="ECO:0007669"/>
    <property type="project" value="UniProtKB-KW"/>
</dbReference>
<feature type="transmembrane region" description="Helical" evidence="10">
    <location>
        <begin position="118"/>
        <end position="140"/>
    </location>
</feature>
<evidence type="ECO:0000256" key="7">
    <source>
        <dbReference type="ARBA" id="ARBA00023170"/>
    </source>
</evidence>
<feature type="transmembrane region" description="Helical" evidence="10">
    <location>
        <begin position="85"/>
        <end position="106"/>
    </location>
</feature>
<evidence type="ECO:0000259" key="11">
    <source>
        <dbReference type="PROSITE" id="PS50262"/>
    </source>
</evidence>
<proteinExistence type="predicted"/>
<evidence type="ECO:0000256" key="9">
    <source>
        <dbReference type="ARBA" id="ARBA00023224"/>
    </source>
</evidence>
<evidence type="ECO:0000313" key="12">
    <source>
        <dbReference type="EMBL" id="KAJ8043129.1"/>
    </source>
</evidence>
<evidence type="ECO:0000256" key="2">
    <source>
        <dbReference type="ARBA" id="ARBA00022475"/>
    </source>
</evidence>
<name>A0A9Q1CEN2_HOLLE</name>
<keyword evidence="13" id="KW-1185">Reference proteome</keyword>
<dbReference type="GO" id="GO:0005886">
    <property type="term" value="C:plasma membrane"/>
    <property type="evidence" value="ECO:0007669"/>
    <property type="project" value="UniProtKB-SubCell"/>
</dbReference>
<dbReference type="Gene3D" id="1.20.1070.10">
    <property type="entry name" value="Rhodopsin 7-helix transmembrane proteins"/>
    <property type="match status" value="1"/>
</dbReference>
<dbReference type="InterPro" id="IPR000276">
    <property type="entry name" value="GPCR_Rhodpsn"/>
</dbReference>
<dbReference type="Proteomes" id="UP001152320">
    <property type="component" value="Chromosome 4"/>
</dbReference>
<dbReference type="SUPFAM" id="SSF81321">
    <property type="entry name" value="Family A G protein-coupled receptor-like"/>
    <property type="match status" value="1"/>
</dbReference>
<evidence type="ECO:0000256" key="1">
    <source>
        <dbReference type="ARBA" id="ARBA00004651"/>
    </source>
</evidence>
<dbReference type="PANTHER" id="PTHR24246:SF27">
    <property type="entry name" value="ADENOSINE RECEPTOR, ISOFORM A"/>
    <property type="match status" value="1"/>
</dbReference>
<keyword evidence="7" id="KW-0675">Receptor</keyword>
<comment type="caution">
    <text evidence="12">The sequence shown here is derived from an EMBL/GenBank/DDBJ whole genome shotgun (WGS) entry which is preliminary data.</text>
</comment>
<dbReference type="Pfam" id="PF00001">
    <property type="entry name" value="7tm_1"/>
    <property type="match status" value="1"/>
</dbReference>
<accession>A0A9Q1CEN2</accession>
<organism evidence="12 13">
    <name type="scientific">Holothuria leucospilota</name>
    <name type="common">Black long sea cucumber</name>
    <name type="synonym">Mertensiothuria leucospilota</name>
    <dbReference type="NCBI Taxonomy" id="206669"/>
    <lineage>
        <taxon>Eukaryota</taxon>
        <taxon>Metazoa</taxon>
        <taxon>Echinodermata</taxon>
        <taxon>Eleutherozoa</taxon>
        <taxon>Echinozoa</taxon>
        <taxon>Holothuroidea</taxon>
        <taxon>Aspidochirotacea</taxon>
        <taxon>Aspidochirotida</taxon>
        <taxon>Holothuriidae</taxon>
        <taxon>Holothuria</taxon>
    </lineage>
</organism>
<reference evidence="12" key="1">
    <citation type="submission" date="2021-10" db="EMBL/GenBank/DDBJ databases">
        <title>Tropical sea cucumber genome reveals ecological adaptation and Cuvierian tubules defense mechanism.</title>
        <authorList>
            <person name="Chen T."/>
        </authorList>
    </citation>
    <scope>NUCLEOTIDE SEQUENCE</scope>
    <source>
        <strain evidence="12">Nanhai2018</strain>
        <tissue evidence="12">Muscle</tissue>
    </source>
</reference>
<feature type="transmembrane region" description="Helical" evidence="10">
    <location>
        <begin position="196"/>
        <end position="218"/>
    </location>
</feature>